<evidence type="ECO:0000256" key="3">
    <source>
        <dbReference type="SAM" id="SignalP"/>
    </source>
</evidence>
<dbReference type="InterPro" id="IPR051010">
    <property type="entry name" value="BCAA_transport"/>
</dbReference>
<dbReference type="OrthoDB" id="8522748at2"/>
<accession>A0A239F0B4</accession>
<dbReference type="Pfam" id="PF13458">
    <property type="entry name" value="Peripla_BP_6"/>
    <property type="match status" value="1"/>
</dbReference>
<dbReference type="SUPFAM" id="SSF53822">
    <property type="entry name" value="Periplasmic binding protein-like I"/>
    <property type="match status" value="1"/>
</dbReference>
<dbReference type="InterPro" id="IPR028082">
    <property type="entry name" value="Peripla_BP_I"/>
</dbReference>
<dbReference type="PANTHER" id="PTHR30483">
    <property type="entry name" value="LEUCINE-SPECIFIC-BINDING PROTEIN"/>
    <property type="match status" value="1"/>
</dbReference>
<dbReference type="EMBL" id="FZOT01000003">
    <property type="protein sequence ID" value="SNS50366.1"/>
    <property type="molecule type" value="Genomic_DNA"/>
</dbReference>
<sequence>MKRTMKIAAAALIAAAAPAAMADVKVGFLATLSGPSGEVGRDQLDGFMLALEHLGGKLGGVPATVLKEDEQQKPEAAMAAVTKFLDKDKVDVVAGLTFANVLMALQNKIASTEVPFIGTVAGPSPTAGAQCKPNLFVMSWQSDVPAEAVGKYLTDKGVKRVSTLTPNFVGGKDKISGFKRFYKGEVVDEIYTPLNQLDFSAEITQISASKPDAIYTFYPGALAVTFVRQYQQAGLTSRIPFYSSNMIEGGSADAMGAAAIGAVVGDTWTPGMPNPESRRFVSAYERKYNRTPSAYAAFSYDAAMMLNSAIESIKGNVADRKALNRAIKNAQFKSVRGNFKFGHNNYPVQDYHIFQVVKGAGPRPEFKLLEEGVLKGHADAYADKCDAK</sequence>
<dbReference type="Gene3D" id="3.40.50.2300">
    <property type="match status" value="2"/>
</dbReference>
<feature type="signal peptide" evidence="3">
    <location>
        <begin position="1"/>
        <end position="22"/>
    </location>
</feature>
<dbReference type="PANTHER" id="PTHR30483:SF6">
    <property type="entry name" value="PERIPLASMIC BINDING PROTEIN OF ABC TRANSPORTER FOR NATURAL AMINO ACIDS"/>
    <property type="match status" value="1"/>
</dbReference>
<dbReference type="AlphaFoldDB" id="A0A239F0B4"/>
<reference evidence="5 6" key="1">
    <citation type="submission" date="2017-06" db="EMBL/GenBank/DDBJ databases">
        <authorList>
            <person name="Kim H.J."/>
            <person name="Triplett B.A."/>
        </authorList>
    </citation>
    <scope>NUCLEOTIDE SEQUENCE [LARGE SCALE GENOMIC DNA]</scope>
    <source>
        <strain evidence="5 6">U15</strain>
    </source>
</reference>
<comment type="similarity">
    <text evidence="1">Belongs to the leucine-binding protein family.</text>
</comment>
<gene>
    <name evidence="5" type="ORF">SAMN06265795_103111</name>
</gene>
<evidence type="ECO:0000313" key="6">
    <source>
        <dbReference type="Proteomes" id="UP000198284"/>
    </source>
</evidence>
<evidence type="ECO:0000313" key="5">
    <source>
        <dbReference type="EMBL" id="SNS50366.1"/>
    </source>
</evidence>
<name>A0A239F0B4_9BURK</name>
<evidence type="ECO:0000256" key="1">
    <source>
        <dbReference type="ARBA" id="ARBA00010062"/>
    </source>
</evidence>
<keyword evidence="6" id="KW-1185">Reference proteome</keyword>
<dbReference type="Proteomes" id="UP000198284">
    <property type="component" value="Unassembled WGS sequence"/>
</dbReference>
<keyword evidence="2 3" id="KW-0732">Signal</keyword>
<feature type="domain" description="Leucine-binding protein" evidence="4">
    <location>
        <begin position="24"/>
        <end position="359"/>
    </location>
</feature>
<dbReference type="CDD" id="cd06359">
    <property type="entry name" value="PBP1_Nba-like"/>
    <property type="match status" value="1"/>
</dbReference>
<evidence type="ECO:0000256" key="2">
    <source>
        <dbReference type="ARBA" id="ARBA00022729"/>
    </source>
</evidence>
<protein>
    <submittedName>
        <fullName evidence="5">Amino acid/amide ABC transporter substrate-binding protein, HAAT family</fullName>
    </submittedName>
</protein>
<evidence type="ECO:0000259" key="4">
    <source>
        <dbReference type="Pfam" id="PF13458"/>
    </source>
</evidence>
<dbReference type="InterPro" id="IPR028081">
    <property type="entry name" value="Leu-bd"/>
</dbReference>
<dbReference type="RefSeq" id="WP_089398618.1">
    <property type="nucleotide sequence ID" value="NZ_FZOT01000003.1"/>
</dbReference>
<proteinExistence type="inferred from homology"/>
<organism evidence="5 6">
    <name type="scientific">Noviherbaspirillum humi</name>
    <dbReference type="NCBI Taxonomy" id="1688639"/>
    <lineage>
        <taxon>Bacteria</taxon>
        <taxon>Pseudomonadati</taxon>
        <taxon>Pseudomonadota</taxon>
        <taxon>Betaproteobacteria</taxon>
        <taxon>Burkholderiales</taxon>
        <taxon>Oxalobacteraceae</taxon>
        <taxon>Noviherbaspirillum</taxon>
    </lineage>
</organism>
<feature type="chain" id="PRO_5012398984" evidence="3">
    <location>
        <begin position="23"/>
        <end position="388"/>
    </location>
</feature>